<gene>
    <name evidence="1" type="ORF">AAF454_13020</name>
</gene>
<sequence>MYKLEAVDTVIFREANSFDAGVHFHSSSKFPPYPATYAGVFKEGTSLKDRDIKIGFNGVMLDDEYAFPQPLDTVITQQNTLQKMKLVKAGESSHELPYTLSSISNENKKTHISEGAYLKANDFNRYLLGDETYPFTVLGDYITRELHTGIKMDYEKHTTVEGMWYTEESIRLKSKTHTCALVAQVEGVNLQENSIKKIGANTRLVKINKAKELNIVKPKASRYFKLYFATPAIFKHGWLPRWINPDTKEGTFRHKRRKVRVKLIAAAIGKAVPIGGYSKNGPREMHLAIPAGSVYYFELLEGEVQNIEKIFHQKCISDFRHKLGFDYKWWDRLIYCDRGFGYTFVGEVKEEELR</sequence>
<dbReference type="RefSeq" id="WP_342303141.1">
    <property type="nucleotide sequence ID" value="NZ_JBCEWA010000011.1"/>
</dbReference>
<dbReference type="Gene3D" id="3.30.70.2940">
    <property type="match status" value="1"/>
</dbReference>
<protein>
    <submittedName>
        <fullName evidence="1">Type III-B CRISPR module-associated Cmr3 family protein</fullName>
    </submittedName>
</protein>
<evidence type="ECO:0000313" key="1">
    <source>
        <dbReference type="EMBL" id="MEL5989327.1"/>
    </source>
</evidence>
<dbReference type="Gene3D" id="2.60.40.4350">
    <property type="match status" value="1"/>
</dbReference>
<accession>A0ABU9LN93</accession>
<organism evidence="1 2">
    <name type="scientific">Kurthia gibsonii</name>
    <dbReference type="NCBI Taxonomy" id="33946"/>
    <lineage>
        <taxon>Bacteria</taxon>
        <taxon>Bacillati</taxon>
        <taxon>Bacillota</taxon>
        <taxon>Bacilli</taxon>
        <taxon>Bacillales</taxon>
        <taxon>Caryophanaceae</taxon>
        <taxon>Kurthia</taxon>
    </lineage>
</organism>
<dbReference type="Proteomes" id="UP001398420">
    <property type="component" value="Unassembled WGS sequence"/>
</dbReference>
<dbReference type="EMBL" id="JBCEWA010000011">
    <property type="protein sequence ID" value="MEL5989327.1"/>
    <property type="molecule type" value="Genomic_DNA"/>
</dbReference>
<dbReference type="InterPro" id="IPR019117">
    <property type="entry name" value="CRISPR-assoc_protein_Cmr3"/>
</dbReference>
<comment type="caution">
    <text evidence="1">The sequence shown here is derived from an EMBL/GenBank/DDBJ whole genome shotgun (WGS) entry which is preliminary data.</text>
</comment>
<proteinExistence type="predicted"/>
<keyword evidence="2" id="KW-1185">Reference proteome</keyword>
<dbReference type="Pfam" id="PF09700">
    <property type="entry name" value="Cas_Cmr3"/>
    <property type="match status" value="1"/>
</dbReference>
<name>A0ABU9LN93_9BACL</name>
<reference evidence="1 2" key="1">
    <citation type="submission" date="2024-04" db="EMBL/GenBank/DDBJ databases">
        <authorList>
            <person name="Wu Y.S."/>
            <person name="Zhang L."/>
        </authorList>
    </citation>
    <scope>NUCLEOTIDE SEQUENCE [LARGE SCALE GENOMIC DNA]</scope>
    <source>
        <strain evidence="1 2">KG-01</strain>
    </source>
</reference>
<evidence type="ECO:0000313" key="2">
    <source>
        <dbReference type="Proteomes" id="UP001398420"/>
    </source>
</evidence>